<keyword evidence="3 6" id="KW-0378">Hydrolase</keyword>
<sequence>MPHQGVPGTASVRAVTLDLDGTLCRYRESAETLLERAFERTGVDPFFTAAAYRERAGRYLDGTDTRAELREACFADIAERRGRERAVGRRVATVSAGLRDHGDVEPLPGALGAVERLAGSYPLALVTNGAPEIQAQKLSTLALEDAFDVRVHAGYDTLAKPDPAPFIDAVRRLEVPPASAVHVGDSVRADVWGADAAGMQTALLEGHEDRPPRPHYRLASMRDLADPPWG</sequence>
<evidence type="ECO:0000256" key="2">
    <source>
        <dbReference type="ARBA" id="ARBA00007958"/>
    </source>
</evidence>
<accession>A0A9E7UCW5</accession>
<comment type="similarity">
    <text evidence="2">Belongs to the HAD-like hydrolase superfamily.</text>
</comment>
<dbReference type="KEGG" id="ssai:N0B31_10485"/>
<keyword evidence="7" id="KW-1185">Reference proteome</keyword>
<dbReference type="Pfam" id="PF00702">
    <property type="entry name" value="Hydrolase"/>
    <property type="match status" value="1"/>
</dbReference>
<reference evidence="6" key="1">
    <citation type="submission" date="2022-09" db="EMBL/GenBank/DDBJ databases">
        <title>Diverse halophilic archaea isolated from saline environments.</title>
        <authorList>
            <person name="Cui H.-L."/>
        </authorList>
    </citation>
    <scope>NUCLEOTIDE SEQUENCE</scope>
    <source>
        <strain evidence="6">ZS-35-S2</strain>
    </source>
</reference>
<evidence type="ECO:0000256" key="4">
    <source>
        <dbReference type="ARBA" id="ARBA00022842"/>
    </source>
</evidence>
<evidence type="ECO:0000256" key="1">
    <source>
        <dbReference type="ARBA" id="ARBA00001946"/>
    </source>
</evidence>
<dbReference type="NCBIfam" id="TIGR01549">
    <property type="entry name" value="HAD-SF-IA-v1"/>
    <property type="match status" value="1"/>
</dbReference>
<dbReference type="Gene3D" id="3.40.50.1000">
    <property type="entry name" value="HAD superfamily/HAD-like"/>
    <property type="match status" value="1"/>
</dbReference>
<proteinExistence type="inferred from homology"/>
<dbReference type="GO" id="GO:0016787">
    <property type="term" value="F:hydrolase activity"/>
    <property type="evidence" value="ECO:0007669"/>
    <property type="project" value="UniProtKB-KW"/>
</dbReference>
<evidence type="ECO:0000256" key="3">
    <source>
        <dbReference type="ARBA" id="ARBA00022801"/>
    </source>
</evidence>
<feature type="region of interest" description="Disordered" evidence="5">
    <location>
        <begin position="206"/>
        <end position="230"/>
    </location>
</feature>
<dbReference type="InterPro" id="IPR036412">
    <property type="entry name" value="HAD-like_sf"/>
</dbReference>
<protein>
    <submittedName>
        <fullName evidence="6">HAD family hydrolase</fullName>
    </submittedName>
</protein>
<evidence type="ECO:0000313" key="6">
    <source>
        <dbReference type="EMBL" id="UWM56702.1"/>
    </source>
</evidence>
<name>A0A9E7UCW5_9EURY</name>
<dbReference type="PANTHER" id="PTHR46470">
    <property type="entry name" value="N-ACYLNEURAMINATE-9-PHOSPHATASE"/>
    <property type="match status" value="1"/>
</dbReference>
<dbReference type="InterPro" id="IPR023214">
    <property type="entry name" value="HAD_sf"/>
</dbReference>
<comment type="cofactor">
    <cofactor evidence="1">
        <name>Mg(2+)</name>
        <dbReference type="ChEBI" id="CHEBI:18420"/>
    </cofactor>
</comment>
<evidence type="ECO:0000256" key="5">
    <source>
        <dbReference type="SAM" id="MobiDB-lite"/>
    </source>
</evidence>
<dbReference type="GO" id="GO:0044281">
    <property type="term" value="P:small molecule metabolic process"/>
    <property type="evidence" value="ECO:0007669"/>
    <property type="project" value="UniProtKB-ARBA"/>
</dbReference>
<dbReference type="Gene3D" id="1.20.120.710">
    <property type="entry name" value="Haloacid dehalogenase hydrolase-like domain"/>
    <property type="match status" value="1"/>
</dbReference>
<dbReference type="EMBL" id="CP104003">
    <property type="protein sequence ID" value="UWM56702.1"/>
    <property type="molecule type" value="Genomic_DNA"/>
</dbReference>
<dbReference type="GeneID" id="74942853"/>
<dbReference type="Proteomes" id="UP001057580">
    <property type="component" value="Chromosome"/>
</dbReference>
<dbReference type="InterPro" id="IPR051400">
    <property type="entry name" value="HAD-like_hydrolase"/>
</dbReference>
<dbReference type="SFLD" id="SFLDG01129">
    <property type="entry name" value="C1.5:_HAD__Beta-PGM__Phosphata"/>
    <property type="match status" value="1"/>
</dbReference>
<gene>
    <name evidence="6" type="ORF">N0B31_10485</name>
</gene>
<dbReference type="SUPFAM" id="SSF56784">
    <property type="entry name" value="HAD-like"/>
    <property type="match status" value="1"/>
</dbReference>
<keyword evidence="4" id="KW-0460">Magnesium</keyword>
<dbReference type="InterPro" id="IPR006439">
    <property type="entry name" value="HAD-SF_hydro_IA"/>
</dbReference>
<evidence type="ECO:0000313" key="7">
    <source>
        <dbReference type="Proteomes" id="UP001057580"/>
    </source>
</evidence>
<dbReference type="SFLD" id="SFLDS00003">
    <property type="entry name" value="Haloacid_Dehalogenase"/>
    <property type="match status" value="1"/>
</dbReference>
<dbReference type="RefSeq" id="WP_260643816.1">
    <property type="nucleotide sequence ID" value="NZ_CP104003.1"/>
</dbReference>
<organism evidence="6 7">
    <name type="scientific">Salinirubellus salinus</name>
    <dbReference type="NCBI Taxonomy" id="1364945"/>
    <lineage>
        <taxon>Archaea</taxon>
        <taxon>Methanobacteriati</taxon>
        <taxon>Methanobacteriota</taxon>
        <taxon>Stenosarchaea group</taxon>
        <taxon>Halobacteria</taxon>
        <taxon>Halobacteriales</taxon>
        <taxon>Natronomonadaceae</taxon>
        <taxon>Salinirubellus</taxon>
    </lineage>
</organism>
<dbReference type="AlphaFoldDB" id="A0A9E7UCW5"/>
<dbReference type="PRINTS" id="PR00413">
    <property type="entry name" value="HADHALOGNASE"/>
</dbReference>